<proteinExistence type="predicted"/>
<feature type="compositionally biased region" description="Polar residues" evidence="1">
    <location>
        <begin position="1"/>
        <end position="24"/>
    </location>
</feature>
<accession>L7VZM8</accession>
<feature type="region of interest" description="Disordered" evidence="1">
    <location>
        <begin position="1"/>
        <end position="59"/>
    </location>
</feature>
<reference evidence="2" key="1">
    <citation type="submission" date="2012-09" db="EMBL/GenBank/DDBJ databases">
        <title>Metagenomic Characterization of a Microbial Community in Wastewater Detects High Levels of Antibiotic Resistance.</title>
        <authorList>
            <person name="Abrams M."/>
            <person name="Caldwell A."/>
            <person name="Vandaei E."/>
            <person name="Lee W."/>
            <person name="Perrott J."/>
            <person name="Khan S.Y."/>
            <person name="Ta J."/>
            <person name="Romero D."/>
            <person name="Nguyen V."/>
            <person name="Pourmand N."/>
            <person name="Ouverney C.C."/>
        </authorList>
    </citation>
    <scope>NUCLEOTIDE SEQUENCE</scope>
</reference>
<sequence>MIAKPTSCTGDSDSPFTSQPSNAPVTGAARPSRGGAAVGSRSMPRNHSTNASAVPARLR</sequence>
<evidence type="ECO:0000256" key="1">
    <source>
        <dbReference type="SAM" id="MobiDB-lite"/>
    </source>
</evidence>
<evidence type="ECO:0000313" key="2">
    <source>
        <dbReference type="EMBL" id="AGC71630.1"/>
    </source>
</evidence>
<feature type="compositionally biased region" description="Polar residues" evidence="1">
    <location>
        <begin position="43"/>
        <end position="52"/>
    </location>
</feature>
<protein>
    <submittedName>
        <fullName evidence="2">Uncharacterized protein</fullName>
    </submittedName>
</protein>
<dbReference type="EMBL" id="JX649878">
    <property type="protein sequence ID" value="AGC71630.1"/>
    <property type="molecule type" value="Genomic_DNA"/>
</dbReference>
<name>L7VZM8_9BACT</name>
<dbReference type="AlphaFoldDB" id="L7VZM8"/>
<organism evidence="2">
    <name type="scientific">uncultured bacterium A1Q1_fos_1025</name>
    <dbReference type="NCBI Taxonomy" id="1256537"/>
    <lineage>
        <taxon>Bacteria</taxon>
        <taxon>environmental samples</taxon>
    </lineage>
</organism>